<dbReference type="Proteomes" id="UP000198414">
    <property type="component" value="Unassembled WGS sequence"/>
</dbReference>
<evidence type="ECO:0000313" key="3">
    <source>
        <dbReference type="Proteomes" id="UP000198414"/>
    </source>
</evidence>
<dbReference type="EMBL" id="BCMI01000028">
    <property type="protein sequence ID" value="GAX06866.1"/>
    <property type="molecule type" value="Genomic_DNA"/>
</dbReference>
<organism evidence="2 3">
    <name type="scientific">Secundilactobacillus pentosiphilus</name>
    <dbReference type="NCBI Taxonomy" id="1714682"/>
    <lineage>
        <taxon>Bacteria</taxon>
        <taxon>Bacillati</taxon>
        <taxon>Bacillota</taxon>
        <taxon>Bacilli</taxon>
        <taxon>Lactobacillales</taxon>
        <taxon>Lactobacillaceae</taxon>
        <taxon>Secundilactobacillus</taxon>
    </lineage>
</organism>
<accession>A0A1Z5IZ05</accession>
<dbReference type="InterPro" id="IPR018658">
    <property type="entry name" value="DUF2089"/>
</dbReference>
<proteinExistence type="predicted"/>
<reference evidence="2 3" key="1">
    <citation type="submission" date="2015-11" db="EMBL/GenBank/DDBJ databases">
        <title>Draft genome sequences of new species of the genus Lactobacillus isolated from orchardgrass silage.</title>
        <authorList>
            <person name="Tohno M."/>
            <person name="Tanizawa Y."/>
            <person name="Arita M."/>
        </authorList>
    </citation>
    <scope>NUCLEOTIDE SEQUENCE [LARGE SCALE GENOMIC DNA]</scope>
    <source>
        <strain evidence="2 3">IWT25</strain>
    </source>
</reference>
<dbReference type="RefSeq" id="WP_263850013.1">
    <property type="nucleotide sequence ID" value="NZ_BCMI01000028.1"/>
</dbReference>
<dbReference type="AlphaFoldDB" id="A0A1Z5IZ05"/>
<dbReference type="SUPFAM" id="SSF88659">
    <property type="entry name" value="Sigma3 and sigma4 domains of RNA polymerase sigma factors"/>
    <property type="match status" value="1"/>
</dbReference>
<gene>
    <name evidence="2" type="ORF">IWT25_02213</name>
</gene>
<dbReference type="InterPro" id="IPR013324">
    <property type="entry name" value="RNA_pol_sigma_r3/r4-like"/>
</dbReference>
<evidence type="ECO:0000313" key="2">
    <source>
        <dbReference type="EMBL" id="GAX06866.1"/>
    </source>
</evidence>
<evidence type="ECO:0000259" key="1">
    <source>
        <dbReference type="Pfam" id="PF09862"/>
    </source>
</evidence>
<feature type="domain" description="DUF2089" evidence="1">
    <location>
        <begin position="7"/>
        <end position="51"/>
    </location>
</feature>
<name>A0A1Z5IZ05_9LACO</name>
<dbReference type="Pfam" id="PF09862">
    <property type="entry name" value="DUF2089"/>
    <property type="match status" value="1"/>
</dbReference>
<sequence>MDWFLSLSPEDQEFIKQFLLASGSLKQLAKIYDVSYPTVRTRVDRLIEKIKILSQIGTNSFESKVMQMVVDEKLPLSSAKEILKSYQEEKNE</sequence>
<comment type="caution">
    <text evidence="2">The sequence shown here is derived from an EMBL/GenBank/DDBJ whole genome shotgun (WGS) entry which is preliminary data.</text>
</comment>
<protein>
    <recommendedName>
        <fullName evidence="1">DUF2089 domain-containing protein</fullName>
    </recommendedName>
</protein>